<name>A0AAV5B6Q7_9ACTN</name>
<protein>
    <recommendedName>
        <fullName evidence="3">DNA primase/polymerase bifunctional N-terminal domain-containing protein</fullName>
    </recommendedName>
</protein>
<dbReference type="EMBL" id="BQKC01000002">
    <property type="protein sequence ID" value="GJM56288.1"/>
    <property type="molecule type" value="Genomic_DNA"/>
</dbReference>
<sequence length="303" mass="34219">MALEVLRASAAWPLISPLHRWAATMPGNPKVPVAMDSWGTDRLRGNRHRDETDCVDLPRLLDLVPDGTSYGFYLDSREAGIVVADIEPDCPEDLRERLLDAPWAYGEISVSGKGLHLLFLTDDLGGSFVEDAERLRSENNWFEFLQRHWVTFTGKALARDPGYDLTSLRELYEGCPTALGGSSSTAARDAAELACARRPARNSYEGDEATLMAYLERLEYGRSPADFGDDRSTYEWTRMRWLLHRIRESREYGGLGRSQAEEIAAECARRTFPDAYEREVKKGIRQGLPWFSWLAQRAAQGIL</sequence>
<dbReference type="Proteomes" id="UP001055025">
    <property type="component" value="Unassembled WGS sequence"/>
</dbReference>
<evidence type="ECO:0000313" key="1">
    <source>
        <dbReference type="EMBL" id="GJM56288.1"/>
    </source>
</evidence>
<proteinExistence type="predicted"/>
<accession>A0AAV5B6Q7</accession>
<organism evidence="1 2">
    <name type="scientific">Granulimonas faecalis</name>
    <dbReference type="NCBI Taxonomy" id="2894155"/>
    <lineage>
        <taxon>Bacteria</taxon>
        <taxon>Bacillati</taxon>
        <taxon>Actinomycetota</taxon>
        <taxon>Coriobacteriia</taxon>
        <taxon>Coriobacteriales</taxon>
        <taxon>Kribbibacteriaceae</taxon>
        <taxon>Granulimonas</taxon>
    </lineage>
</organism>
<evidence type="ECO:0008006" key="3">
    <source>
        <dbReference type="Google" id="ProtNLM"/>
    </source>
</evidence>
<reference evidence="1" key="1">
    <citation type="journal article" date="2022" name="Int. J. Syst. Evol. Microbiol.">
        <title>Granulimonas faecalis gen. nov., sp. nov., and Leptogranulimonas caecicola gen. nov., sp. nov., novel lactate-producing Atopobiaceae bacteria isolated from mouse intestines, and an emended description of the family Atopobiaceae.</title>
        <authorList>
            <person name="Morinaga K."/>
            <person name="Kusada H."/>
            <person name="Sakamoto S."/>
            <person name="Murakami T."/>
            <person name="Toyoda A."/>
            <person name="Mori H."/>
            <person name="Meng X.Y."/>
            <person name="Takashino M."/>
            <person name="Murotomi K."/>
            <person name="Tamaki H."/>
        </authorList>
    </citation>
    <scope>NUCLEOTIDE SEQUENCE</scope>
    <source>
        <strain evidence="1">OPF53</strain>
    </source>
</reference>
<gene>
    <name evidence="1" type="ORF">ATOP_19430</name>
</gene>
<comment type="caution">
    <text evidence="1">The sequence shown here is derived from an EMBL/GenBank/DDBJ whole genome shotgun (WGS) entry which is preliminary data.</text>
</comment>
<dbReference type="RefSeq" id="WP_135978615.1">
    <property type="nucleotide sequence ID" value="NZ_BQKC01000002.1"/>
</dbReference>
<dbReference type="AlphaFoldDB" id="A0AAV5B6Q7"/>
<keyword evidence="2" id="KW-1185">Reference proteome</keyword>
<evidence type="ECO:0000313" key="2">
    <source>
        <dbReference type="Proteomes" id="UP001055025"/>
    </source>
</evidence>